<keyword evidence="6" id="KW-1185">Reference proteome</keyword>
<dbReference type="PANTHER" id="PTHR46796:SF13">
    <property type="entry name" value="HTH-TYPE TRANSCRIPTIONAL ACTIVATOR RHAS"/>
    <property type="match status" value="1"/>
</dbReference>
<evidence type="ECO:0000256" key="2">
    <source>
        <dbReference type="ARBA" id="ARBA00023125"/>
    </source>
</evidence>
<dbReference type="Proteomes" id="UP000295680">
    <property type="component" value="Unassembled WGS sequence"/>
</dbReference>
<dbReference type="InterPro" id="IPR018060">
    <property type="entry name" value="HTH_AraC"/>
</dbReference>
<evidence type="ECO:0000256" key="1">
    <source>
        <dbReference type="ARBA" id="ARBA00023015"/>
    </source>
</evidence>
<proteinExistence type="predicted"/>
<dbReference type="InterPro" id="IPR020449">
    <property type="entry name" value="Tscrpt_reg_AraC-type_HTH"/>
</dbReference>
<dbReference type="InterPro" id="IPR009057">
    <property type="entry name" value="Homeodomain-like_sf"/>
</dbReference>
<comment type="caution">
    <text evidence="5">The sequence shown here is derived from an EMBL/GenBank/DDBJ whole genome shotgun (WGS) entry which is preliminary data.</text>
</comment>
<dbReference type="Gene3D" id="1.10.10.60">
    <property type="entry name" value="Homeodomain-like"/>
    <property type="match status" value="2"/>
</dbReference>
<keyword evidence="3" id="KW-0804">Transcription</keyword>
<dbReference type="GO" id="GO:0043565">
    <property type="term" value="F:sequence-specific DNA binding"/>
    <property type="evidence" value="ECO:0007669"/>
    <property type="project" value="InterPro"/>
</dbReference>
<dbReference type="AlphaFoldDB" id="A0A4R2JSA0"/>
<keyword evidence="2 5" id="KW-0238">DNA-binding</keyword>
<dbReference type="Pfam" id="PF12833">
    <property type="entry name" value="HTH_18"/>
    <property type="match status" value="1"/>
</dbReference>
<dbReference type="InterPro" id="IPR050204">
    <property type="entry name" value="AraC_XylS_family_regulators"/>
</dbReference>
<dbReference type="PROSITE" id="PS00041">
    <property type="entry name" value="HTH_ARAC_FAMILY_1"/>
    <property type="match status" value="1"/>
</dbReference>
<dbReference type="PROSITE" id="PS01124">
    <property type="entry name" value="HTH_ARAC_FAMILY_2"/>
    <property type="match status" value="1"/>
</dbReference>
<organism evidence="5 6">
    <name type="scientific">Actinocrispum wychmicini</name>
    <dbReference type="NCBI Taxonomy" id="1213861"/>
    <lineage>
        <taxon>Bacteria</taxon>
        <taxon>Bacillati</taxon>
        <taxon>Actinomycetota</taxon>
        <taxon>Actinomycetes</taxon>
        <taxon>Pseudonocardiales</taxon>
        <taxon>Pseudonocardiaceae</taxon>
        <taxon>Actinocrispum</taxon>
    </lineage>
</organism>
<evidence type="ECO:0000313" key="6">
    <source>
        <dbReference type="Proteomes" id="UP000295680"/>
    </source>
</evidence>
<dbReference type="OrthoDB" id="241790at2"/>
<dbReference type="InterPro" id="IPR018062">
    <property type="entry name" value="HTH_AraC-typ_CS"/>
</dbReference>
<evidence type="ECO:0000313" key="5">
    <source>
        <dbReference type="EMBL" id="TCO62464.1"/>
    </source>
</evidence>
<accession>A0A4R2JSA0</accession>
<dbReference type="InterPro" id="IPR032783">
    <property type="entry name" value="AraC_lig"/>
</dbReference>
<keyword evidence="1" id="KW-0805">Transcription regulation</keyword>
<dbReference type="RefSeq" id="WP_132114246.1">
    <property type="nucleotide sequence ID" value="NZ_SLWS01000002.1"/>
</dbReference>
<dbReference type="SMART" id="SM00342">
    <property type="entry name" value="HTH_ARAC"/>
    <property type="match status" value="1"/>
</dbReference>
<dbReference type="SUPFAM" id="SSF46689">
    <property type="entry name" value="Homeodomain-like"/>
    <property type="match status" value="2"/>
</dbReference>
<evidence type="ECO:0000259" key="4">
    <source>
        <dbReference type="PROSITE" id="PS01124"/>
    </source>
</evidence>
<feature type="domain" description="HTH araC/xylS-type" evidence="4">
    <location>
        <begin position="175"/>
        <end position="273"/>
    </location>
</feature>
<reference evidence="5 6" key="1">
    <citation type="submission" date="2019-03" db="EMBL/GenBank/DDBJ databases">
        <title>Genomic Encyclopedia of Type Strains, Phase IV (KMG-IV): sequencing the most valuable type-strain genomes for metagenomic binning, comparative biology and taxonomic classification.</title>
        <authorList>
            <person name="Goeker M."/>
        </authorList>
    </citation>
    <scope>NUCLEOTIDE SEQUENCE [LARGE SCALE GENOMIC DNA]</scope>
    <source>
        <strain evidence="5 6">DSM 45934</strain>
    </source>
</reference>
<sequence length="280" mass="30214">MDPFDDLLRGVRADGVRFGRTELSPPWTLRFDDEASLTMLTPLRGEALLTHGGDEKPVQVGDTVIARGPSPIVVTDKPGAAPDDRAVLLVGSYQLRGKVAQRLLGVLPPVLVVPCAEDCTPLLAFLDSHVAAAPSGQAQDRLLDWLVVCTLRTWFDQPEVVAPGWLHALSDDAIGPVLRAMHTAPDKPWTLVTLAREAGVSRTTLAHRFGKLVGEPPLTYLTDWRMTLAADLLTESAATIATVARQVGYADAFGFSAAFKRFHGMSPSEYRDHVAVCSTA</sequence>
<name>A0A4R2JSA0_9PSEU</name>
<dbReference type="Pfam" id="PF12852">
    <property type="entry name" value="Cupin_6"/>
    <property type="match status" value="1"/>
</dbReference>
<dbReference type="PANTHER" id="PTHR46796">
    <property type="entry name" value="HTH-TYPE TRANSCRIPTIONAL ACTIVATOR RHAS-RELATED"/>
    <property type="match status" value="1"/>
</dbReference>
<evidence type="ECO:0000256" key="3">
    <source>
        <dbReference type="ARBA" id="ARBA00023163"/>
    </source>
</evidence>
<dbReference type="EMBL" id="SLWS01000002">
    <property type="protein sequence ID" value="TCO62464.1"/>
    <property type="molecule type" value="Genomic_DNA"/>
</dbReference>
<dbReference type="GO" id="GO:0003700">
    <property type="term" value="F:DNA-binding transcription factor activity"/>
    <property type="evidence" value="ECO:0007669"/>
    <property type="project" value="InterPro"/>
</dbReference>
<dbReference type="PRINTS" id="PR00032">
    <property type="entry name" value="HTHARAC"/>
</dbReference>
<gene>
    <name evidence="5" type="ORF">EV192_102602</name>
</gene>
<protein>
    <submittedName>
        <fullName evidence="5">AraC-like DNA-binding protein</fullName>
    </submittedName>
</protein>